<organism evidence="2 3">
    <name type="scientific">Mucuna pruriens</name>
    <name type="common">Velvet bean</name>
    <name type="synonym">Dolichos pruriens</name>
    <dbReference type="NCBI Taxonomy" id="157652"/>
    <lineage>
        <taxon>Eukaryota</taxon>
        <taxon>Viridiplantae</taxon>
        <taxon>Streptophyta</taxon>
        <taxon>Embryophyta</taxon>
        <taxon>Tracheophyta</taxon>
        <taxon>Spermatophyta</taxon>
        <taxon>Magnoliopsida</taxon>
        <taxon>eudicotyledons</taxon>
        <taxon>Gunneridae</taxon>
        <taxon>Pentapetalae</taxon>
        <taxon>rosids</taxon>
        <taxon>fabids</taxon>
        <taxon>Fabales</taxon>
        <taxon>Fabaceae</taxon>
        <taxon>Papilionoideae</taxon>
        <taxon>50 kb inversion clade</taxon>
        <taxon>NPAAA clade</taxon>
        <taxon>indigoferoid/millettioid clade</taxon>
        <taxon>Phaseoleae</taxon>
        <taxon>Mucuna</taxon>
    </lineage>
</organism>
<feature type="compositionally biased region" description="Basic and acidic residues" evidence="1">
    <location>
        <begin position="201"/>
        <end position="248"/>
    </location>
</feature>
<dbReference type="AlphaFoldDB" id="A0A371EB59"/>
<feature type="region of interest" description="Disordered" evidence="1">
    <location>
        <begin position="188"/>
        <end position="248"/>
    </location>
</feature>
<gene>
    <name evidence="2" type="ORF">CR513_58357</name>
</gene>
<keyword evidence="3" id="KW-1185">Reference proteome</keyword>
<evidence type="ECO:0000256" key="1">
    <source>
        <dbReference type="SAM" id="MobiDB-lite"/>
    </source>
</evidence>
<evidence type="ECO:0000313" key="3">
    <source>
        <dbReference type="Proteomes" id="UP000257109"/>
    </source>
</evidence>
<dbReference type="EMBL" id="QJKJ01015014">
    <property type="protein sequence ID" value="RDX63239.1"/>
    <property type="molecule type" value="Genomic_DNA"/>
</dbReference>
<sequence length="248" mass="28148">MVFNSLTSYSPFELAYGFNPFFPLDLFPLPVLPNCANDEGYMIRQGYTWKRKENNMLGMQQTEEGSCLQGRRPCDGMIIHSLDTLQGLGMRRIDFNLFKATKDYSLSVWDMDSNREMEMGFYRKILKWFRSAPRLTHFLKHHGTKRCEVNLVALGRKRSWPFGAKTNPVLDRSRFCFVVGHGVSPAESALTNSKAESYPDADFKADADSSSDVDSRSNVDSKLDTDSRANIDSKQDADLKSDTNSHPS</sequence>
<accession>A0A371EB59</accession>
<feature type="non-terminal residue" evidence="2">
    <location>
        <position position="1"/>
    </location>
</feature>
<dbReference type="Proteomes" id="UP000257109">
    <property type="component" value="Unassembled WGS sequence"/>
</dbReference>
<proteinExistence type="predicted"/>
<name>A0A371EB59_MUCPR</name>
<evidence type="ECO:0000313" key="2">
    <source>
        <dbReference type="EMBL" id="RDX63239.1"/>
    </source>
</evidence>
<comment type="caution">
    <text evidence="2">The sequence shown here is derived from an EMBL/GenBank/DDBJ whole genome shotgun (WGS) entry which is preliminary data.</text>
</comment>
<protein>
    <submittedName>
        <fullName evidence="2">Uncharacterized protein</fullName>
    </submittedName>
</protein>
<reference evidence="2" key="1">
    <citation type="submission" date="2018-05" db="EMBL/GenBank/DDBJ databases">
        <title>Draft genome of Mucuna pruriens seed.</title>
        <authorList>
            <person name="Nnadi N.E."/>
            <person name="Vos R."/>
            <person name="Hasami M.H."/>
            <person name="Devisetty U.K."/>
            <person name="Aguiy J.C."/>
        </authorList>
    </citation>
    <scope>NUCLEOTIDE SEQUENCE [LARGE SCALE GENOMIC DNA]</scope>
    <source>
        <strain evidence="2">JCA_2017</strain>
    </source>
</reference>